<protein>
    <recommendedName>
        <fullName evidence="4">VCBS repeat-containing protein</fullName>
    </recommendedName>
</protein>
<evidence type="ECO:0000313" key="3">
    <source>
        <dbReference type="Proteomes" id="UP000256708"/>
    </source>
</evidence>
<dbReference type="RefSeq" id="WP_115564942.1">
    <property type="nucleotide sequence ID" value="NZ_QRGR01000007.1"/>
</dbReference>
<dbReference type="OrthoDB" id="851070at2"/>
<keyword evidence="3" id="KW-1185">Reference proteome</keyword>
<organism evidence="2 3">
    <name type="scientific">Pontibacter diazotrophicus</name>
    <dbReference type="NCBI Taxonomy" id="1400979"/>
    <lineage>
        <taxon>Bacteria</taxon>
        <taxon>Pseudomonadati</taxon>
        <taxon>Bacteroidota</taxon>
        <taxon>Cytophagia</taxon>
        <taxon>Cytophagales</taxon>
        <taxon>Hymenobacteraceae</taxon>
        <taxon>Pontibacter</taxon>
    </lineage>
</organism>
<dbReference type="AlphaFoldDB" id="A0A3D8LEQ0"/>
<proteinExistence type="predicted"/>
<comment type="caution">
    <text evidence="2">The sequence shown here is derived from an EMBL/GenBank/DDBJ whole genome shotgun (WGS) entry which is preliminary data.</text>
</comment>
<sequence length="208" mass="23515">MKKTLYLLALSLAALACSPENEEVQEEHVKVAPIPEALDTITSTRKDAVQTDENETDPTLPMPQPVMQLLTEQYEGWEKPTLAEEASAQAENYTQGPMIVRGDFNGDTYQDLALQLRQGNNVVIVAAIQEDEENYELYELKRDILFNDRGTFKSLYYLYNIDQGEELHNDATNEDIEAPYDAIAVGVTGDTSVYLFQDGEFEEYTIEE</sequence>
<evidence type="ECO:0008006" key="4">
    <source>
        <dbReference type="Google" id="ProtNLM"/>
    </source>
</evidence>
<name>A0A3D8LEQ0_9BACT</name>
<dbReference type="PROSITE" id="PS51257">
    <property type="entry name" value="PROKAR_LIPOPROTEIN"/>
    <property type="match status" value="1"/>
</dbReference>
<dbReference type="Proteomes" id="UP000256708">
    <property type="component" value="Unassembled WGS sequence"/>
</dbReference>
<reference evidence="3" key="1">
    <citation type="submission" date="2018-08" db="EMBL/GenBank/DDBJ databases">
        <authorList>
            <person name="Liu Z.-W."/>
            <person name="Du Z.-J."/>
        </authorList>
    </citation>
    <scope>NUCLEOTIDE SEQUENCE [LARGE SCALE GENOMIC DNA]</scope>
    <source>
        <strain evidence="3">H4X</strain>
    </source>
</reference>
<dbReference type="EMBL" id="QRGR01000007">
    <property type="protein sequence ID" value="RDV15870.1"/>
    <property type="molecule type" value="Genomic_DNA"/>
</dbReference>
<feature type="region of interest" description="Disordered" evidence="1">
    <location>
        <begin position="44"/>
        <end position="63"/>
    </location>
</feature>
<evidence type="ECO:0000256" key="1">
    <source>
        <dbReference type="SAM" id="MobiDB-lite"/>
    </source>
</evidence>
<accession>A0A3D8LEQ0</accession>
<evidence type="ECO:0000313" key="2">
    <source>
        <dbReference type="EMBL" id="RDV15870.1"/>
    </source>
</evidence>
<gene>
    <name evidence="2" type="ORF">DXT99_07705</name>
</gene>